<dbReference type="Gene3D" id="3.40.630.30">
    <property type="match status" value="1"/>
</dbReference>
<dbReference type="RefSeq" id="WP_100941359.1">
    <property type="nucleotide sequence ID" value="NZ_JACAPU010000025.1"/>
</dbReference>
<gene>
    <name evidence="5" type="ORF">HX829_22110</name>
</gene>
<comment type="similarity">
    <text evidence="3">Belongs to the acetyltransferase family. RimJ subfamily.</text>
</comment>
<dbReference type="PANTHER" id="PTHR43792:SF8">
    <property type="entry name" value="[RIBOSOMAL PROTEIN US5]-ALANINE N-ACETYLTRANSFERASE"/>
    <property type="match status" value="1"/>
</dbReference>
<name>A0A7Y7WGS3_9PSED</name>
<evidence type="ECO:0000256" key="2">
    <source>
        <dbReference type="ARBA" id="ARBA00023315"/>
    </source>
</evidence>
<evidence type="ECO:0000313" key="6">
    <source>
        <dbReference type="Proteomes" id="UP000582981"/>
    </source>
</evidence>
<protein>
    <submittedName>
        <fullName evidence="5">GNAT family N-acetyltransferase</fullName>
    </submittedName>
</protein>
<reference evidence="5 6" key="1">
    <citation type="submission" date="2020-04" db="EMBL/GenBank/DDBJ databases">
        <title>Molecular characterization of pseudomonads from Agaricus bisporus reveal novel blotch 2 pathogens in Western Europe.</title>
        <authorList>
            <person name="Taparia T."/>
            <person name="Krijger M."/>
            <person name="Haynes E."/>
            <person name="Elpinstone J.G."/>
            <person name="Noble R."/>
            <person name="Van Der Wolf J."/>
        </authorList>
    </citation>
    <scope>NUCLEOTIDE SEQUENCE [LARGE SCALE GENOMIC DNA]</scope>
    <source>
        <strain evidence="5 6">F1001</strain>
    </source>
</reference>
<keyword evidence="1 5" id="KW-0808">Transferase</keyword>
<dbReference type="InterPro" id="IPR051531">
    <property type="entry name" value="N-acetyltransferase"/>
</dbReference>
<accession>A0A7Y7WGS3</accession>
<dbReference type="PANTHER" id="PTHR43792">
    <property type="entry name" value="GNAT FAMILY, PUTATIVE (AFU_ORTHOLOGUE AFUA_3G00765)-RELATED-RELATED"/>
    <property type="match status" value="1"/>
</dbReference>
<dbReference type="EMBL" id="JACAPU010000025">
    <property type="protein sequence ID" value="NWB49186.1"/>
    <property type="molecule type" value="Genomic_DNA"/>
</dbReference>
<dbReference type="InterPro" id="IPR000182">
    <property type="entry name" value="GNAT_dom"/>
</dbReference>
<keyword evidence="2" id="KW-0012">Acyltransferase</keyword>
<dbReference type="AlphaFoldDB" id="A0A7Y7WGS3"/>
<evidence type="ECO:0000256" key="1">
    <source>
        <dbReference type="ARBA" id="ARBA00022679"/>
    </source>
</evidence>
<comment type="caution">
    <text evidence="5">The sequence shown here is derived from an EMBL/GenBank/DDBJ whole genome shotgun (WGS) entry which is preliminary data.</text>
</comment>
<dbReference type="GO" id="GO:0016747">
    <property type="term" value="F:acyltransferase activity, transferring groups other than amino-acyl groups"/>
    <property type="evidence" value="ECO:0007669"/>
    <property type="project" value="InterPro"/>
</dbReference>
<evidence type="ECO:0000259" key="4">
    <source>
        <dbReference type="PROSITE" id="PS51186"/>
    </source>
</evidence>
<evidence type="ECO:0000313" key="5">
    <source>
        <dbReference type="EMBL" id="NWB49186.1"/>
    </source>
</evidence>
<dbReference type="Proteomes" id="UP000582981">
    <property type="component" value="Unassembled WGS sequence"/>
</dbReference>
<evidence type="ECO:0000256" key="3">
    <source>
        <dbReference type="ARBA" id="ARBA00038502"/>
    </source>
</evidence>
<feature type="domain" description="N-acetyltransferase" evidence="4">
    <location>
        <begin position="13"/>
        <end position="173"/>
    </location>
</feature>
<organism evidence="5 6">
    <name type="scientific">Pseudomonas gingeri</name>
    <dbReference type="NCBI Taxonomy" id="117681"/>
    <lineage>
        <taxon>Bacteria</taxon>
        <taxon>Pseudomonadati</taxon>
        <taxon>Pseudomonadota</taxon>
        <taxon>Gammaproteobacteria</taxon>
        <taxon>Pseudomonadales</taxon>
        <taxon>Pseudomonadaceae</taxon>
        <taxon>Pseudomonas</taxon>
    </lineage>
</organism>
<sequence>MSVALPHLNTRRLLLMPLQAEQAQTLAWLADEPEIASNTGALPSPYTVEHAREFIADQEEQYRSARQMGLGIHLSENRELIGVINLRLSPAHHSAQLGYWIGAQHRNRGYAGEAVGAMLEHGFVERKLQRIAGHCFRRNKASARVLDKAGLRYEGCLKGAFLKNGVYEDMLLYGLLRDHWQPHT</sequence>
<dbReference type="InterPro" id="IPR016181">
    <property type="entry name" value="Acyl_CoA_acyltransferase"/>
</dbReference>
<dbReference type="Pfam" id="PF13302">
    <property type="entry name" value="Acetyltransf_3"/>
    <property type="match status" value="1"/>
</dbReference>
<dbReference type="PROSITE" id="PS51186">
    <property type="entry name" value="GNAT"/>
    <property type="match status" value="1"/>
</dbReference>
<dbReference type="SUPFAM" id="SSF55729">
    <property type="entry name" value="Acyl-CoA N-acyltransferases (Nat)"/>
    <property type="match status" value="1"/>
</dbReference>
<proteinExistence type="inferred from homology"/>